<reference evidence="1 2" key="2">
    <citation type="journal article" date="2022" name="Mol. Ecol. Resour.">
        <title>The genomes of chicory, endive, great burdock and yacon provide insights into Asteraceae paleo-polyploidization history and plant inulin production.</title>
        <authorList>
            <person name="Fan W."/>
            <person name="Wang S."/>
            <person name="Wang H."/>
            <person name="Wang A."/>
            <person name="Jiang F."/>
            <person name="Liu H."/>
            <person name="Zhao H."/>
            <person name="Xu D."/>
            <person name="Zhang Y."/>
        </authorList>
    </citation>
    <scope>NUCLEOTIDE SEQUENCE [LARGE SCALE GENOMIC DNA]</scope>
    <source>
        <strain evidence="2">cv. Niubang</strain>
    </source>
</reference>
<proteinExistence type="predicted"/>
<name>A0ACB9ELD1_ARCLA</name>
<organism evidence="1 2">
    <name type="scientific">Arctium lappa</name>
    <name type="common">Greater burdock</name>
    <name type="synonym">Lappa major</name>
    <dbReference type="NCBI Taxonomy" id="4217"/>
    <lineage>
        <taxon>Eukaryota</taxon>
        <taxon>Viridiplantae</taxon>
        <taxon>Streptophyta</taxon>
        <taxon>Embryophyta</taxon>
        <taxon>Tracheophyta</taxon>
        <taxon>Spermatophyta</taxon>
        <taxon>Magnoliopsida</taxon>
        <taxon>eudicotyledons</taxon>
        <taxon>Gunneridae</taxon>
        <taxon>Pentapetalae</taxon>
        <taxon>asterids</taxon>
        <taxon>campanulids</taxon>
        <taxon>Asterales</taxon>
        <taxon>Asteraceae</taxon>
        <taxon>Carduoideae</taxon>
        <taxon>Cardueae</taxon>
        <taxon>Arctiinae</taxon>
        <taxon>Arctium</taxon>
    </lineage>
</organism>
<reference evidence="2" key="1">
    <citation type="journal article" date="2022" name="Mol. Ecol. Resour.">
        <title>The genomes of chicory, endive, great burdock and yacon provide insights into Asteraceae palaeo-polyploidization history and plant inulin production.</title>
        <authorList>
            <person name="Fan W."/>
            <person name="Wang S."/>
            <person name="Wang H."/>
            <person name="Wang A."/>
            <person name="Jiang F."/>
            <person name="Liu H."/>
            <person name="Zhao H."/>
            <person name="Xu D."/>
            <person name="Zhang Y."/>
        </authorList>
    </citation>
    <scope>NUCLEOTIDE SEQUENCE [LARGE SCALE GENOMIC DNA]</scope>
    <source>
        <strain evidence="2">cv. Niubang</strain>
    </source>
</reference>
<evidence type="ECO:0000313" key="1">
    <source>
        <dbReference type="EMBL" id="KAI3759486.1"/>
    </source>
</evidence>
<keyword evidence="2" id="KW-1185">Reference proteome</keyword>
<accession>A0ACB9ELD1</accession>
<protein>
    <submittedName>
        <fullName evidence="1">Uncharacterized protein</fullName>
    </submittedName>
</protein>
<evidence type="ECO:0000313" key="2">
    <source>
        <dbReference type="Proteomes" id="UP001055879"/>
    </source>
</evidence>
<comment type="caution">
    <text evidence="1">The sequence shown here is derived from an EMBL/GenBank/DDBJ whole genome shotgun (WGS) entry which is preliminary data.</text>
</comment>
<dbReference type="Proteomes" id="UP001055879">
    <property type="component" value="Linkage Group LG02"/>
</dbReference>
<dbReference type="EMBL" id="CM042048">
    <property type="protein sequence ID" value="KAI3759486.1"/>
    <property type="molecule type" value="Genomic_DNA"/>
</dbReference>
<gene>
    <name evidence="1" type="ORF">L6452_07350</name>
</gene>
<sequence>MQCNFKKRTCVDKKNKTKKTTPDSLPSSPFCFNQKKKKRSNPSTMAAVTPPKPSFSTTPTPFHHHRTTFLPRFTLPISSNPKKRHPFLRISNVISTTTTTNIPPSPEPFISRYSPDQPRKGSDVLVEALEREGVTDVFAYPGGASMEIHQALTRSHTIRNVLPRHEQGGVFAAEGYARASGRPGVCIATSGPGATNLVSGLADAMLDSIPIVAITGQVPRRMIGTDAFQETPIVEVTRSITKHNYLVLDVEDIPRIVREAFYLASSGRPGPVLIDVPKDIQQQLVVPKWDEPMSLSGYLSRLPKPPNDSHLEQIIRLISESKKPVLYVGGGCLDSSDELRRFVELTGIPVASTLMGLGSYPASDDLCLQMLGMHGTVYANYAVDKSDLLLAFGVRFDDRVTGKLEAFASRAKIVHIDIDSAEIGKNKQPHVSICGDIKIALKGLNKILDEKREIANLDFSNWRKELDEQKLNHPLGFKTFGDAIPPQYAIQVLDELTGGNAIISTGVGQHQMWAAQFYKYNRPRQWLTSGGLGAMGFGLPAAIGAAVARPDAVVVDIDGDGSFMMNVQELATIRVENLPVKILLLNNQHLGMVVQWEDRFYKANRAHTYLGNPSKESEIFPNMLKFAEACDIPAARVSQVGDLRAAIQKMLDTPGPYLLDVIVPHQEHVLPMIPAGGGFMDVITEGDGRTKY</sequence>